<accession>A0A3R7KQA1</accession>
<dbReference type="GeneID" id="40327302"/>
<dbReference type="EMBL" id="MKGL01000085">
    <property type="protein sequence ID" value="RNF07513.1"/>
    <property type="molecule type" value="Genomic_DNA"/>
</dbReference>
<keyword evidence="2" id="KW-1185">Reference proteome</keyword>
<dbReference type="AlphaFoldDB" id="A0A3R7KQA1"/>
<evidence type="ECO:0000313" key="1">
    <source>
        <dbReference type="EMBL" id="RNF07513.1"/>
    </source>
</evidence>
<reference evidence="1 2" key="1">
    <citation type="journal article" date="2018" name="BMC Genomics">
        <title>Genomic comparison of Trypanosoma conorhini and Trypanosoma rangeli to Trypanosoma cruzi strains of high and low virulence.</title>
        <authorList>
            <person name="Bradwell K.R."/>
            <person name="Koparde V.N."/>
            <person name="Matveyev A.V."/>
            <person name="Serrano M.G."/>
            <person name="Alves J.M."/>
            <person name="Parikh H."/>
            <person name="Huang B."/>
            <person name="Lee V."/>
            <person name="Espinosa-Alvarez O."/>
            <person name="Ortiz P.A."/>
            <person name="Costa-Martins A.G."/>
            <person name="Teixeira M.M."/>
            <person name="Buck G.A."/>
        </authorList>
    </citation>
    <scope>NUCLEOTIDE SEQUENCE [LARGE SCALE GENOMIC DNA]</scope>
    <source>
        <strain evidence="1 2">AM80</strain>
    </source>
</reference>
<proteinExistence type="predicted"/>
<organism evidence="1 2">
    <name type="scientific">Trypanosoma rangeli</name>
    <dbReference type="NCBI Taxonomy" id="5698"/>
    <lineage>
        <taxon>Eukaryota</taxon>
        <taxon>Discoba</taxon>
        <taxon>Euglenozoa</taxon>
        <taxon>Kinetoplastea</taxon>
        <taxon>Metakinetoplastina</taxon>
        <taxon>Trypanosomatida</taxon>
        <taxon>Trypanosomatidae</taxon>
        <taxon>Trypanosoma</taxon>
        <taxon>Herpetosoma</taxon>
    </lineage>
</organism>
<comment type="caution">
    <text evidence="1">The sequence shown here is derived from an EMBL/GenBank/DDBJ whole genome shotgun (WGS) entry which is preliminary data.</text>
</comment>
<protein>
    <submittedName>
        <fullName evidence="1">Uncharacterized protein</fullName>
    </submittedName>
</protein>
<dbReference type="RefSeq" id="XP_029239876.1">
    <property type="nucleotide sequence ID" value="XM_029380344.1"/>
</dbReference>
<evidence type="ECO:0000313" key="2">
    <source>
        <dbReference type="Proteomes" id="UP000283634"/>
    </source>
</evidence>
<sequence length="167" mass="17527">MQHTRSMRDISVDSDALCMPASRTLGGCSGAQGGHLSAGTAAPAFLLECLRDTPARSTSGEGGAFLAVVVEEETFFFFRSRSLSGAAHERLTRQAAMVAQGKGVLSHLGGLLAPCATGPGRRERRFSGGADGCGREGRLLLLSMLQWSFGVVLSFAMPRTRAIIVVA</sequence>
<gene>
    <name evidence="1" type="ORF">TraAM80_03369</name>
</gene>
<dbReference type="Proteomes" id="UP000283634">
    <property type="component" value="Unassembled WGS sequence"/>
</dbReference>
<name>A0A3R7KQA1_TRYRA</name>